<proteinExistence type="predicted"/>
<reference evidence="1" key="2">
    <citation type="submission" date="2008-12" db="EMBL/GenBank/DDBJ databases">
        <title>Improved gene annotation of the rice (Oryza sativa) genomes.</title>
        <authorList>
            <person name="Wang J."/>
            <person name="Li R."/>
            <person name="Fan W."/>
            <person name="Huang Q."/>
            <person name="Zhang J."/>
            <person name="Zhou Y."/>
            <person name="Hu Y."/>
            <person name="Zi S."/>
            <person name="Li J."/>
            <person name="Ni P."/>
            <person name="Zheng H."/>
            <person name="Zhang Y."/>
            <person name="Zhao M."/>
            <person name="Hao Q."/>
            <person name="McDermott J."/>
            <person name="Samudrala R."/>
            <person name="Kristiansen K."/>
            <person name="Wong G.K.-S."/>
        </authorList>
    </citation>
    <scope>NUCLEOTIDE SEQUENCE</scope>
</reference>
<gene>
    <name evidence="1" type="ORF">OsJ_26795</name>
</gene>
<sequence length="145" mass="15973">MEEREGWYDGGTRYVEQKLVESGDSPGSTLVETGRAAQLFLRCSPPPSNMGGWTVGEIEGRWQAARRAPLPQPRFSLHHAARLEWTVGEIEGRRPGQRAAARRAKTAFLHKRRPGLLSHWETLVLASGFWDLGLGLQETAAVAGG</sequence>
<dbReference type="Proteomes" id="UP000007752">
    <property type="component" value="Chromosome 8"/>
</dbReference>
<dbReference type="AlphaFoldDB" id="B9G061"/>
<accession>B9G061</accession>
<dbReference type="EMBL" id="CM000145">
    <property type="protein sequence ID" value="EEE68428.1"/>
    <property type="molecule type" value="Genomic_DNA"/>
</dbReference>
<reference evidence="1" key="1">
    <citation type="journal article" date="2005" name="PLoS Biol.">
        <title>The genomes of Oryza sativa: a history of duplications.</title>
        <authorList>
            <person name="Yu J."/>
            <person name="Wang J."/>
            <person name="Lin W."/>
            <person name="Li S."/>
            <person name="Li H."/>
            <person name="Zhou J."/>
            <person name="Ni P."/>
            <person name="Dong W."/>
            <person name="Hu S."/>
            <person name="Zeng C."/>
            <person name="Zhang J."/>
            <person name="Zhang Y."/>
            <person name="Li R."/>
            <person name="Xu Z."/>
            <person name="Li S."/>
            <person name="Li X."/>
            <person name="Zheng H."/>
            <person name="Cong L."/>
            <person name="Lin L."/>
            <person name="Yin J."/>
            <person name="Geng J."/>
            <person name="Li G."/>
            <person name="Shi J."/>
            <person name="Liu J."/>
            <person name="Lv H."/>
            <person name="Li J."/>
            <person name="Wang J."/>
            <person name="Deng Y."/>
            <person name="Ran L."/>
            <person name="Shi X."/>
            <person name="Wang X."/>
            <person name="Wu Q."/>
            <person name="Li C."/>
            <person name="Ren X."/>
            <person name="Wang J."/>
            <person name="Wang X."/>
            <person name="Li D."/>
            <person name="Liu D."/>
            <person name="Zhang X."/>
            <person name="Ji Z."/>
            <person name="Zhao W."/>
            <person name="Sun Y."/>
            <person name="Zhang Z."/>
            <person name="Bao J."/>
            <person name="Han Y."/>
            <person name="Dong L."/>
            <person name="Ji J."/>
            <person name="Chen P."/>
            <person name="Wu S."/>
            <person name="Liu J."/>
            <person name="Xiao Y."/>
            <person name="Bu D."/>
            <person name="Tan J."/>
            <person name="Yang L."/>
            <person name="Ye C."/>
            <person name="Zhang J."/>
            <person name="Xu J."/>
            <person name="Zhou Y."/>
            <person name="Yu Y."/>
            <person name="Zhang B."/>
            <person name="Zhuang S."/>
            <person name="Wei H."/>
            <person name="Liu B."/>
            <person name="Lei M."/>
            <person name="Yu H."/>
            <person name="Li Y."/>
            <person name="Xu H."/>
            <person name="Wei S."/>
            <person name="He X."/>
            <person name="Fang L."/>
            <person name="Zhang Z."/>
            <person name="Zhang Y."/>
            <person name="Huang X."/>
            <person name="Su Z."/>
            <person name="Tong W."/>
            <person name="Li J."/>
            <person name="Tong Z."/>
            <person name="Li S."/>
            <person name="Ye J."/>
            <person name="Wang L."/>
            <person name="Fang L."/>
            <person name="Lei T."/>
            <person name="Chen C."/>
            <person name="Chen H."/>
            <person name="Xu Z."/>
            <person name="Li H."/>
            <person name="Huang H."/>
            <person name="Zhang F."/>
            <person name="Xu H."/>
            <person name="Li N."/>
            <person name="Zhao C."/>
            <person name="Li S."/>
            <person name="Dong L."/>
            <person name="Huang Y."/>
            <person name="Li L."/>
            <person name="Xi Y."/>
            <person name="Qi Q."/>
            <person name="Li W."/>
            <person name="Zhang B."/>
            <person name="Hu W."/>
            <person name="Zhang Y."/>
            <person name="Tian X."/>
            <person name="Jiao Y."/>
            <person name="Liang X."/>
            <person name="Jin J."/>
            <person name="Gao L."/>
            <person name="Zheng W."/>
            <person name="Hao B."/>
            <person name="Liu S."/>
            <person name="Wang W."/>
            <person name="Yuan L."/>
            <person name="Cao M."/>
            <person name="McDermott J."/>
            <person name="Samudrala R."/>
            <person name="Wang J."/>
            <person name="Wong G.K."/>
            <person name="Yang H."/>
        </authorList>
    </citation>
    <scope>NUCLEOTIDE SEQUENCE [LARGE SCALE GENOMIC DNA]</scope>
</reference>
<organism evidence="1">
    <name type="scientific">Oryza sativa subsp. japonica</name>
    <name type="common">Rice</name>
    <dbReference type="NCBI Taxonomy" id="39947"/>
    <lineage>
        <taxon>Eukaryota</taxon>
        <taxon>Viridiplantae</taxon>
        <taxon>Streptophyta</taxon>
        <taxon>Embryophyta</taxon>
        <taxon>Tracheophyta</taxon>
        <taxon>Spermatophyta</taxon>
        <taxon>Magnoliopsida</taxon>
        <taxon>Liliopsida</taxon>
        <taxon>Poales</taxon>
        <taxon>Poaceae</taxon>
        <taxon>BOP clade</taxon>
        <taxon>Oryzoideae</taxon>
        <taxon>Oryzeae</taxon>
        <taxon>Oryzinae</taxon>
        <taxon>Oryza</taxon>
        <taxon>Oryza sativa</taxon>
    </lineage>
</organism>
<name>B9G061_ORYSJ</name>
<protein>
    <submittedName>
        <fullName evidence="1">Uncharacterized protein</fullName>
    </submittedName>
</protein>
<evidence type="ECO:0000313" key="1">
    <source>
        <dbReference type="EMBL" id="EEE68428.1"/>
    </source>
</evidence>